<evidence type="ECO:0000313" key="3">
    <source>
        <dbReference type="Proteomes" id="UP001219525"/>
    </source>
</evidence>
<dbReference type="EMBL" id="JARJCW010000023">
    <property type="protein sequence ID" value="KAJ7212588.1"/>
    <property type="molecule type" value="Genomic_DNA"/>
</dbReference>
<keyword evidence="3" id="KW-1185">Reference proteome</keyword>
<organism evidence="2 3">
    <name type="scientific">Mycena pura</name>
    <dbReference type="NCBI Taxonomy" id="153505"/>
    <lineage>
        <taxon>Eukaryota</taxon>
        <taxon>Fungi</taxon>
        <taxon>Dikarya</taxon>
        <taxon>Basidiomycota</taxon>
        <taxon>Agaricomycotina</taxon>
        <taxon>Agaricomycetes</taxon>
        <taxon>Agaricomycetidae</taxon>
        <taxon>Agaricales</taxon>
        <taxon>Marasmiineae</taxon>
        <taxon>Mycenaceae</taxon>
        <taxon>Mycena</taxon>
    </lineage>
</organism>
<reference evidence="2" key="1">
    <citation type="submission" date="2023-03" db="EMBL/GenBank/DDBJ databases">
        <title>Massive genome expansion in bonnet fungi (Mycena s.s.) driven by repeated elements and novel gene families across ecological guilds.</title>
        <authorList>
            <consortium name="Lawrence Berkeley National Laboratory"/>
            <person name="Harder C.B."/>
            <person name="Miyauchi S."/>
            <person name="Viragh M."/>
            <person name="Kuo A."/>
            <person name="Thoen E."/>
            <person name="Andreopoulos B."/>
            <person name="Lu D."/>
            <person name="Skrede I."/>
            <person name="Drula E."/>
            <person name="Henrissat B."/>
            <person name="Morin E."/>
            <person name="Kohler A."/>
            <person name="Barry K."/>
            <person name="LaButti K."/>
            <person name="Morin E."/>
            <person name="Salamov A."/>
            <person name="Lipzen A."/>
            <person name="Mereny Z."/>
            <person name="Hegedus B."/>
            <person name="Baldrian P."/>
            <person name="Stursova M."/>
            <person name="Weitz H."/>
            <person name="Taylor A."/>
            <person name="Grigoriev I.V."/>
            <person name="Nagy L.G."/>
            <person name="Martin F."/>
            <person name="Kauserud H."/>
        </authorList>
    </citation>
    <scope>NUCLEOTIDE SEQUENCE</scope>
    <source>
        <strain evidence="2">9144</strain>
    </source>
</reference>
<dbReference type="AlphaFoldDB" id="A0AAD6VH25"/>
<dbReference type="InterPro" id="IPR018961">
    <property type="entry name" value="DnaJ_homolog_subfam-C_membr-28"/>
</dbReference>
<evidence type="ECO:0000313" key="2">
    <source>
        <dbReference type="EMBL" id="KAJ7212588.1"/>
    </source>
</evidence>
<dbReference type="PANTHER" id="PTHR39394">
    <property type="entry name" value="YALI0E31793P"/>
    <property type="match status" value="1"/>
</dbReference>
<gene>
    <name evidence="2" type="ORF">GGX14DRAFT_542554</name>
</gene>
<name>A0AAD6VH25_9AGAR</name>
<dbReference type="PANTHER" id="PTHR39394:SF1">
    <property type="entry name" value="DNAJ HOMOLOGUE SUBFAMILY C MEMBER 28 CONSERVED DOMAIN-CONTAINING PROTEIN"/>
    <property type="match status" value="1"/>
</dbReference>
<feature type="domain" description="DnaJ homologue subfamily C member 28 conserved" evidence="1">
    <location>
        <begin position="29"/>
        <end position="81"/>
    </location>
</feature>
<dbReference type="Pfam" id="PF09350">
    <property type="entry name" value="DJC28_CD"/>
    <property type="match status" value="1"/>
</dbReference>
<dbReference type="Proteomes" id="UP001219525">
    <property type="component" value="Unassembled WGS sequence"/>
</dbReference>
<evidence type="ECO:0000259" key="1">
    <source>
        <dbReference type="Pfam" id="PF09350"/>
    </source>
</evidence>
<sequence>MSQTKSHQLLGLLDGRGRACAVHSEGGTNGLFAAAKGRGKPIVRTADESTPFIAREEFLMNRIVRRNGATPPWVELQGALQPMPHPFATQNGPREAAYHATALAEVNDRVRRYNALAPYAVRRPLYTLEAEFAGAACIGRGLGDVAQARATRRVNQSEQTPKTELSTHTCGWVVQRTRVAAPLVARTPRRTRTRTRAPNADASAERSVNQVVGLLLRHCRIEEFAGRGGGWFDEAAGSAGAAGRAEGR</sequence>
<proteinExistence type="predicted"/>
<protein>
    <recommendedName>
        <fullName evidence="1">DnaJ homologue subfamily C member 28 conserved domain-containing protein</fullName>
    </recommendedName>
</protein>
<accession>A0AAD6VH25</accession>
<comment type="caution">
    <text evidence="2">The sequence shown here is derived from an EMBL/GenBank/DDBJ whole genome shotgun (WGS) entry which is preliminary data.</text>
</comment>